<proteinExistence type="predicted"/>
<dbReference type="EMBL" id="CYSE01000003">
    <property type="protein sequence ID" value="CUH78884.1"/>
    <property type="molecule type" value="Genomic_DNA"/>
</dbReference>
<name>A0A0P1GTB5_9RHOB</name>
<sequence length="187" mass="20353">MRFLINKPIILFAFLAACSQTPPELSAQDLALVASPPPEVLARIDAQAPAFLAAMNAAEAVALGQGRPLTAAETAQARAVGVQRPEMVRVWVTSKFPGDTPGFSFRQVGGLTTGYAIHVRPKLADAPWLLVHELRHVAQIEEMGREPFVRRYLTEQILLKGQLIPLERDAIARSEAVLGESSPDYAF</sequence>
<evidence type="ECO:0000313" key="1">
    <source>
        <dbReference type="EMBL" id="CUH78884.1"/>
    </source>
</evidence>
<reference evidence="1" key="1">
    <citation type="submission" date="2015-09" db="EMBL/GenBank/DDBJ databases">
        <authorList>
            <consortium name="Swine Surveillance"/>
        </authorList>
    </citation>
    <scope>NUCLEOTIDE SEQUENCE [LARGE SCALE GENOMIC DNA]</scope>
    <source>
        <strain evidence="1">CECT 7648</strain>
    </source>
</reference>
<dbReference type="Proteomes" id="UP000054935">
    <property type="component" value="Unassembled WGS sequence"/>
</dbReference>
<keyword evidence="2" id="KW-1185">Reference proteome</keyword>
<dbReference type="AlphaFoldDB" id="A0A0P1GTB5"/>
<accession>A0A0P1GTB5</accession>
<protein>
    <recommendedName>
        <fullName evidence="3">DUF4157 domain-containing protein</fullName>
    </recommendedName>
</protein>
<evidence type="ECO:0008006" key="3">
    <source>
        <dbReference type="Google" id="ProtNLM"/>
    </source>
</evidence>
<dbReference type="STRING" id="441103.TRN7648_02217"/>
<gene>
    <name evidence="1" type="ORF">TRN7648_02217</name>
</gene>
<dbReference type="PROSITE" id="PS51257">
    <property type="entry name" value="PROKAR_LIPOPROTEIN"/>
    <property type="match status" value="1"/>
</dbReference>
<organism evidence="1 2">
    <name type="scientific">Tropicibacter naphthalenivorans</name>
    <dbReference type="NCBI Taxonomy" id="441103"/>
    <lineage>
        <taxon>Bacteria</taxon>
        <taxon>Pseudomonadati</taxon>
        <taxon>Pseudomonadota</taxon>
        <taxon>Alphaproteobacteria</taxon>
        <taxon>Rhodobacterales</taxon>
        <taxon>Roseobacteraceae</taxon>
        <taxon>Tropicibacter</taxon>
    </lineage>
</organism>
<evidence type="ECO:0000313" key="2">
    <source>
        <dbReference type="Proteomes" id="UP000054935"/>
    </source>
</evidence>